<evidence type="ECO:0000256" key="1">
    <source>
        <dbReference type="SAM" id="MobiDB-lite"/>
    </source>
</evidence>
<name>A0A0F9JG75_9ZZZZ</name>
<organism evidence="2">
    <name type="scientific">marine sediment metagenome</name>
    <dbReference type="NCBI Taxonomy" id="412755"/>
    <lineage>
        <taxon>unclassified sequences</taxon>
        <taxon>metagenomes</taxon>
        <taxon>ecological metagenomes</taxon>
    </lineage>
</organism>
<gene>
    <name evidence="2" type="ORF">LCGC14_1533030</name>
</gene>
<dbReference type="InterPro" id="IPR027417">
    <property type="entry name" value="P-loop_NTPase"/>
</dbReference>
<evidence type="ECO:0000313" key="2">
    <source>
        <dbReference type="EMBL" id="KKM61306.1"/>
    </source>
</evidence>
<reference evidence="2" key="1">
    <citation type="journal article" date="2015" name="Nature">
        <title>Complex archaea that bridge the gap between prokaryotes and eukaryotes.</title>
        <authorList>
            <person name="Spang A."/>
            <person name="Saw J.H."/>
            <person name="Jorgensen S.L."/>
            <person name="Zaremba-Niedzwiedzka K."/>
            <person name="Martijn J."/>
            <person name="Lind A.E."/>
            <person name="van Eijk R."/>
            <person name="Schleper C."/>
            <person name="Guy L."/>
            <person name="Ettema T.J."/>
        </authorList>
    </citation>
    <scope>NUCLEOTIDE SEQUENCE</scope>
</reference>
<dbReference type="Gene3D" id="3.40.50.300">
    <property type="entry name" value="P-loop containing nucleotide triphosphate hydrolases"/>
    <property type="match status" value="1"/>
</dbReference>
<proteinExistence type="predicted"/>
<comment type="caution">
    <text evidence="2">The sequence shown here is derived from an EMBL/GenBank/DDBJ whole genome shotgun (WGS) entry which is preliminary data.</text>
</comment>
<accession>A0A0F9JG75</accession>
<feature type="compositionally biased region" description="Polar residues" evidence="1">
    <location>
        <begin position="244"/>
        <end position="255"/>
    </location>
</feature>
<dbReference type="EMBL" id="LAZR01011508">
    <property type="protein sequence ID" value="KKM61306.1"/>
    <property type="molecule type" value="Genomic_DNA"/>
</dbReference>
<dbReference type="Gene3D" id="3.30.420.240">
    <property type="match status" value="1"/>
</dbReference>
<feature type="region of interest" description="Disordered" evidence="1">
    <location>
        <begin position="244"/>
        <end position="266"/>
    </location>
</feature>
<dbReference type="AlphaFoldDB" id="A0A0F9JG75"/>
<protein>
    <submittedName>
        <fullName evidence="2">Uncharacterized protein</fullName>
    </submittedName>
</protein>
<dbReference type="Pfam" id="PF03237">
    <property type="entry name" value="Terminase_6N"/>
    <property type="match status" value="1"/>
</dbReference>
<sequence length="454" mass="51130">MTPKTTKKPKYDIFRPWLTLDDWQTKYINTTGNCFLLCGRQSGKTAAASIKFGKRAATKPKSIILMIAYTEKQAYSLFFKTLMYLEANYPNMIKRDGNNRPTKHIINLHNGSIIKCYAAGVSGDGLRGETITDLVVDEAAAMDRDVFTAITPMISITGGNIDILSTPRGKEGYFYECSLRDDYTKFYVSAEDCPRHTPEYLASERASMSELQYAQEYLAMFLDELKRVYSDEWIKKVCNIALNTPNPPDSQTQTPPHIDKDPTQNFLVNKPQPARDYFLGMDIARFGEDDSTFECLDGTDTDNANQIFRIVTKRAPLTETARKAIRLNEQWNFNKIGLDDGGLGAGVLDILLENSSTKNKVVGLNNAKRDIDAEEGHKPLLKEDMYTNLLVGGEQGKINLLNNDELILSLKSIQWETINGKVRISGTDSHETEGVIRAYYLIKDKGLKCFIRSL</sequence>